<feature type="coiled-coil region" evidence="1">
    <location>
        <begin position="1917"/>
        <end position="1977"/>
    </location>
</feature>
<comment type="caution">
    <text evidence="5">The sequence shown here is derived from an EMBL/GenBank/DDBJ whole genome shotgun (WGS) entry which is preliminary data.</text>
</comment>
<dbReference type="PANTHER" id="PTHR33067:SF31">
    <property type="entry name" value="RNA-DIRECTED DNA POLYMERASE"/>
    <property type="match status" value="1"/>
</dbReference>
<feature type="compositionally biased region" description="Basic and acidic residues" evidence="2">
    <location>
        <begin position="16"/>
        <end position="64"/>
    </location>
</feature>
<feature type="compositionally biased region" description="Gly residues" evidence="2">
    <location>
        <begin position="1"/>
        <end position="10"/>
    </location>
</feature>
<dbReference type="InterPro" id="IPR005162">
    <property type="entry name" value="Retrotrans_gag_dom"/>
</dbReference>
<proteinExistence type="predicted"/>
<feature type="region of interest" description="Disordered" evidence="2">
    <location>
        <begin position="1735"/>
        <end position="1783"/>
    </location>
</feature>
<dbReference type="InterPro" id="IPR004312">
    <property type="entry name" value="ATHILA_Orf1_C"/>
</dbReference>
<reference evidence="5 6" key="1">
    <citation type="submission" date="2020-12" db="EMBL/GenBank/DDBJ databases">
        <title>Concerted genomic and epigenomic changes stabilize Arabidopsis allopolyploids.</title>
        <authorList>
            <person name="Chen Z."/>
        </authorList>
    </citation>
    <scope>NUCLEOTIDE SEQUENCE [LARGE SCALE GENOMIC DNA]</scope>
    <source>
        <strain evidence="5">As9502</strain>
        <tissue evidence="5">Leaf</tissue>
    </source>
</reference>
<gene>
    <name evidence="5" type="ORF">ISN44_As03g032850</name>
</gene>
<feature type="domain" description="Arabidopsis retrotransposon Orf1 C-terminal" evidence="3">
    <location>
        <begin position="1354"/>
        <end position="1398"/>
    </location>
</feature>
<keyword evidence="6" id="KW-1185">Reference proteome</keyword>
<dbReference type="CDD" id="cd22541">
    <property type="entry name" value="SP5_N"/>
    <property type="match status" value="1"/>
</dbReference>
<evidence type="ECO:0000259" key="3">
    <source>
        <dbReference type="Pfam" id="PF03078"/>
    </source>
</evidence>
<dbReference type="CDD" id="cd00303">
    <property type="entry name" value="retropepsin_like"/>
    <property type="match status" value="1"/>
</dbReference>
<evidence type="ECO:0000313" key="6">
    <source>
        <dbReference type="Proteomes" id="UP000694251"/>
    </source>
</evidence>
<dbReference type="Pfam" id="PF03732">
    <property type="entry name" value="Retrotrans_gag"/>
    <property type="match status" value="1"/>
</dbReference>
<feature type="domain" description="Retrotransposon gag" evidence="4">
    <location>
        <begin position="360"/>
        <end position="435"/>
    </location>
</feature>
<feature type="region of interest" description="Disordered" evidence="2">
    <location>
        <begin position="1"/>
        <end position="126"/>
    </location>
</feature>
<feature type="region of interest" description="Disordered" evidence="2">
    <location>
        <begin position="909"/>
        <end position="928"/>
    </location>
</feature>
<name>A0A8T2FG77_ARASU</name>
<evidence type="ECO:0000313" key="5">
    <source>
        <dbReference type="EMBL" id="KAG7633113.1"/>
    </source>
</evidence>
<feature type="compositionally biased region" description="Polar residues" evidence="2">
    <location>
        <begin position="65"/>
        <end position="75"/>
    </location>
</feature>
<feature type="region of interest" description="Disordered" evidence="2">
    <location>
        <begin position="620"/>
        <end position="649"/>
    </location>
</feature>
<dbReference type="Pfam" id="PF03078">
    <property type="entry name" value="ATHILA"/>
    <property type="match status" value="2"/>
</dbReference>
<keyword evidence="1" id="KW-0175">Coiled coil</keyword>
<evidence type="ECO:0000259" key="4">
    <source>
        <dbReference type="Pfam" id="PF03732"/>
    </source>
</evidence>
<feature type="compositionally biased region" description="Basic residues" evidence="2">
    <location>
        <begin position="1279"/>
        <end position="1297"/>
    </location>
</feature>
<feature type="region of interest" description="Disordered" evidence="2">
    <location>
        <begin position="1991"/>
        <end position="2028"/>
    </location>
</feature>
<evidence type="ECO:0000256" key="2">
    <source>
        <dbReference type="SAM" id="MobiDB-lite"/>
    </source>
</evidence>
<dbReference type="Proteomes" id="UP000694251">
    <property type="component" value="Chromosome 3"/>
</dbReference>
<accession>A0A8T2FG77</accession>
<feature type="compositionally biased region" description="Polar residues" evidence="2">
    <location>
        <begin position="909"/>
        <end position="924"/>
    </location>
</feature>
<feature type="region of interest" description="Disordered" evidence="2">
    <location>
        <begin position="540"/>
        <end position="564"/>
    </location>
</feature>
<dbReference type="EMBL" id="JAEFBJ010000003">
    <property type="protein sequence ID" value="KAG7633113.1"/>
    <property type="molecule type" value="Genomic_DNA"/>
</dbReference>
<dbReference type="PANTHER" id="PTHR33067">
    <property type="entry name" value="RNA-DIRECTED DNA POLYMERASE-RELATED"/>
    <property type="match status" value="1"/>
</dbReference>
<feature type="region of interest" description="Disordered" evidence="2">
    <location>
        <begin position="1277"/>
        <end position="1297"/>
    </location>
</feature>
<sequence length="2028" mass="231108">MPPKTQGGGQGKRKREALAKNEKDKLPAKKEKVKAPTKKEKEKVPAKKEKVKAPAKKEKEKMSAEEQSPAQTTATVMDATAPTTEERQDDGQIAPIVEEEERSSASDKDVIVEKSVEDERDEDERDEDVIVEKPVEERTIDEDIANVDMEETMAMQPLGMYFPALEYTKKMKLATRCYISEVLKTFDDLKLALTDSEKNYFKEHPSFKHIYHLPSGYTHKLMEMEHALWIDLHACCIFALISGDLELLTSYLEEAGLIMSNHSTPRPLLDLITLLGSRVSPSPPLDCILDDKLQSLLHSALNQTLEHKEEKKTPAIHSTTWGNKFHGLPMEDPLDHLDEFDRLCNLTKINGVSEDGFKLRLFPFSLGDKTHIWEKNLPHDSITTWDDCKKDFLSKFFSNARTARLRNEISGFSQKTGESFCEAWERFKGYTNQSLSTQHSLQRNGNYNEDCDRTVRGTSDSDNKHRKEIKALNDKLDRILLSQQKHVHFLVDDEQFQVQDGEGKYTNVANPQDQVYPPQQQQGQNIPFVPYNQGFVSKQQFQGNYQPPPPPGFAPQQNQGPTAPDAEMKQMVQQLLQGQASSSMEIAKKLSELHHKLDCSYNDLNAKVEALNTKVRYLEGQSASTSAPKVTGLPGKSIQNPKEDSDVQEGKASTQVEVSVVEFNHSAGSRHLIQSTSEEKAAIIERMVKQFKPTQLPSRALPWTFRKAWMERYKSVAAKQLDEIEAVMPLMEVLNPIPDPHKDVRSLILERIKMYHDSDDESDATPSRAADKRIVQEKLEDPGSFTLPCSIGELAFSDCLCDLGASVSLMPLSVARRLEFIQYKPCDLTLILADRSSRKPFGMLKDLPVMINRVEVPTDFVVLDMEVEHKDPLILGRPFLASVGTVIDVREGKISLNLGKRIKLQFGINKTPQGSTEDGRTSGNDRAISGEGYETERVKELKKRSDKQDETIEKLAHTVEELRNYPPEKKEAYFEERRIEYSAADLSREDAGEYREETRRQRGTHYCSHVSHAPHKVITKSPCLFPHHSTTPYPLSISAYSAPSLSPTLHKQPRNPHHSPTLITPPLDLIVFSSITPLHSPHLSSKLNHTFIFYYSHSLDLTISLPHKHSTSTPEAYHHQALLLRTTRLERHHHQSITTRPHHLLSSYTRPRRITRPLLLSSLPHHHLSFVSVSLNLHIRFTRLHRKDTSDSQVHNYSTAAAHLFTTATIVYSSSASSTSLDYKLEYTQPLQFTRSQLLHHFPHHSTRFSSPSPSRFLFTNHSIVLTRPQEVLPLQVNQRKHSTASSRNRKKEKKKTNLVHSTGYIMSNYSGESSMDPDYNVDKAESCSARPREQHVYQSFRDEFERSTARRNQRKAEIARGKRAMSSRYELIDEDIETEYEPESWRKEMKLLNKPDKHLFEKCHLETLMSYPYPAYKEETIEFLSTLQVEMYEALTDFELDTMGLGFLTFSVDEQRYQLSIKKLEELFSFPSGKGTKPRFDREELKDLWATIGNNLPLNSTRSKSNKIRSPVIRYFQRLVANVFYYRESTGTVSNTDMEMIDSALTGILRRTKGKNVLRGDLNNAPPVMPLLIHLCGYRKWALTKRRRCEFLEFDMVGDFHRYRFQHSSIRIANILLPCIDTTRILEGRNIDFKPALEDLYFEGNLPTEEISHTEGATTEDVDETDDIDEAEFDTSMYHFSEHIPLARESKSLSEAHRNNSKLQKWCKKHDKLLAKCLRAIKFLKDKISCSSSTTAIPQGQLPQDMPSSRRREVEYPQSGAGRHRADEVEYPPAGADTEQGGSSMAWEQSQAAIDEQLPNYQSADSLNFANKYFKTGVIRREDVRTKLMEMEPARSNDRKRMAVLVFEVIPSLRERFIEEKEGADAGCPRMCKVHFKRTEMKGFALEQINNVLGTSEIIESIIREKDEEVPLFAEIKGVEADVDKHDARMEASNEEEVPTAVGPGHPTLVDVIENLQANNDKLNEALVALMEIEEKQATFKAFMNEMKAKMSPNPPDVEDATTKDKPAAPVVPKRVTRSTRASSSLV</sequence>
<protein>
    <submittedName>
        <fullName evidence="5">Retrotransposon gag domain</fullName>
    </submittedName>
</protein>
<dbReference type="OrthoDB" id="430238at2759"/>
<evidence type="ECO:0000256" key="1">
    <source>
        <dbReference type="SAM" id="Coils"/>
    </source>
</evidence>
<organism evidence="5 6">
    <name type="scientific">Arabidopsis suecica</name>
    <name type="common">Swedish thale-cress</name>
    <name type="synonym">Cardaminopsis suecica</name>
    <dbReference type="NCBI Taxonomy" id="45249"/>
    <lineage>
        <taxon>Eukaryota</taxon>
        <taxon>Viridiplantae</taxon>
        <taxon>Streptophyta</taxon>
        <taxon>Embryophyta</taxon>
        <taxon>Tracheophyta</taxon>
        <taxon>Spermatophyta</taxon>
        <taxon>Magnoliopsida</taxon>
        <taxon>eudicotyledons</taxon>
        <taxon>Gunneridae</taxon>
        <taxon>Pentapetalae</taxon>
        <taxon>rosids</taxon>
        <taxon>malvids</taxon>
        <taxon>Brassicales</taxon>
        <taxon>Brassicaceae</taxon>
        <taxon>Camelineae</taxon>
        <taxon>Arabidopsis</taxon>
    </lineage>
</organism>
<feature type="compositionally biased region" description="Basic and acidic residues" evidence="2">
    <location>
        <begin position="102"/>
        <end position="117"/>
    </location>
</feature>
<feature type="domain" description="Arabidopsis retrotransposon Orf1 C-terminal" evidence="3">
    <location>
        <begin position="1399"/>
        <end position="1588"/>
    </location>
</feature>